<gene>
    <name evidence="1" type="ORF">K4L44_08605</name>
</gene>
<accession>A0AC61NJF4</accession>
<protein>
    <submittedName>
        <fullName evidence="1">DUF4293 domain-containing protein</fullName>
    </submittedName>
</protein>
<proteinExistence type="predicted"/>
<keyword evidence="2" id="KW-1185">Reference proteome</keyword>
<dbReference type="Proteomes" id="UP000826212">
    <property type="component" value="Chromosome"/>
</dbReference>
<dbReference type="EMBL" id="CP081303">
    <property type="protein sequence ID" value="QZE15876.1"/>
    <property type="molecule type" value="Genomic_DNA"/>
</dbReference>
<evidence type="ECO:0000313" key="1">
    <source>
        <dbReference type="EMBL" id="QZE15876.1"/>
    </source>
</evidence>
<evidence type="ECO:0000313" key="2">
    <source>
        <dbReference type="Proteomes" id="UP000826212"/>
    </source>
</evidence>
<organism evidence="1 2">
    <name type="scientific">Halosquirtibacter laminarini</name>
    <dbReference type="NCBI Taxonomy" id="3374600"/>
    <lineage>
        <taxon>Bacteria</taxon>
        <taxon>Pseudomonadati</taxon>
        <taxon>Bacteroidota</taxon>
        <taxon>Bacteroidia</taxon>
        <taxon>Marinilabiliales</taxon>
        <taxon>Prolixibacteraceae</taxon>
        <taxon>Halosquirtibacter</taxon>
    </lineage>
</organism>
<sequence length="150" mass="16899">MIQRIQSLFLLVSALFMASLFFPCLAWLKGASATYEMYLTGVTPQLEISGASMIPLLSFVVLIILLSLVTIFMYKKRVIQIRMTVINMILKLGLMGVIYFYAYSVSTLIDGDFSLNHVIAFPLVSFIFDYLAIRGIGRDEALVRAADRIR</sequence>
<name>A0AC61NJF4_9BACT</name>
<reference evidence="1" key="1">
    <citation type="submission" date="2021-08" db="EMBL/GenBank/DDBJ databases">
        <title>Novel anaerobic bacterium isolated from sea squirt in East Sea, Republic of Korea.</title>
        <authorList>
            <person name="Nguyen T.H."/>
            <person name="Li Z."/>
            <person name="Lee Y.-J."/>
            <person name="Ko J."/>
            <person name="Kim S.-G."/>
        </authorList>
    </citation>
    <scope>NUCLEOTIDE SEQUENCE</scope>
    <source>
        <strain evidence="1">KCTC 25031</strain>
    </source>
</reference>